<feature type="non-terminal residue" evidence="1">
    <location>
        <position position="158"/>
    </location>
</feature>
<proteinExistence type="predicted"/>
<organism evidence="1 2">
    <name type="scientific">Dentiscutata heterogama</name>
    <dbReference type="NCBI Taxonomy" id="1316150"/>
    <lineage>
        <taxon>Eukaryota</taxon>
        <taxon>Fungi</taxon>
        <taxon>Fungi incertae sedis</taxon>
        <taxon>Mucoromycota</taxon>
        <taxon>Glomeromycotina</taxon>
        <taxon>Glomeromycetes</taxon>
        <taxon>Diversisporales</taxon>
        <taxon>Gigasporaceae</taxon>
        <taxon>Dentiscutata</taxon>
    </lineage>
</organism>
<gene>
    <name evidence="1" type="ORF">DHETER_LOCUS15828</name>
</gene>
<evidence type="ECO:0000313" key="1">
    <source>
        <dbReference type="EMBL" id="CAG8770955.1"/>
    </source>
</evidence>
<dbReference type="Proteomes" id="UP000789702">
    <property type="component" value="Unassembled WGS sequence"/>
</dbReference>
<accession>A0ACA9R038</accession>
<sequence>ELTQMNQGYLEILSGTQEYEQRDTTVMRIRGITEWKGTMVHGAINLDKEFNYRQAMKLFADPSKLHNDRFLVCYIHLNVYGQRALRTRELCEEIIRDLELAAERSPKIIIDFCEIDEISQAFRGFLKQFVLKNSKIQILIMVPPTADEELKEDLQELI</sequence>
<name>A0ACA9R038_9GLOM</name>
<reference evidence="1" key="1">
    <citation type="submission" date="2021-06" db="EMBL/GenBank/DDBJ databases">
        <authorList>
            <person name="Kallberg Y."/>
            <person name="Tangrot J."/>
            <person name="Rosling A."/>
        </authorList>
    </citation>
    <scope>NUCLEOTIDE SEQUENCE</scope>
    <source>
        <strain evidence="1">IL203A</strain>
    </source>
</reference>
<feature type="non-terminal residue" evidence="1">
    <location>
        <position position="1"/>
    </location>
</feature>
<protein>
    <submittedName>
        <fullName evidence="1">12413_t:CDS:1</fullName>
    </submittedName>
</protein>
<dbReference type="EMBL" id="CAJVPU010056775">
    <property type="protein sequence ID" value="CAG8770955.1"/>
    <property type="molecule type" value="Genomic_DNA"/>
</dbReference>
<evidence type="ECO:0000313" key="2">
    <source>
        <dbReference type="Proteomes" id="UP000789702"/>
    </source>
</evidence>
<comment type="caution">
    <text evidence="1">The sequence shown here is derived from an EMBL/GenBank/DDBJ whole genome shotgun (WGS) entry which is preliminary data.</text>
</comment>
<keyword evidence="2" id="KW-1185">Reference proteome</keyword>